<dbReference type="Gene3D" id="3.40.50.720">
    <property type="entry name" value="NAD(P)-binding Rossmann-like Domain"/>
    <property type="match status" value="1"/>
</dbReference>
<protein>
    <submittedName>
        <fullName evidence="2">dTDP-4-dehydrorhamnose 3,5-epimerase</fullName>
    </submittedName>
</protein>
<dbReference type="InterPro" id="IPR001509">
    <property type="entry name" value="Epimerase_deHydtase"/>
</dbReference>
<sequence>MGEHALVTGASGFLGRHVVRELLAHGYEVTAAGRDERMLPTDAPRLVGDLHALPGSGLRPDVIVHCAALSTPWGRWRDFERTNVQGTGHVLELARRSGARRIVHISSPSVHAEARDRIGIREHDPQPARAMNGYIRSKRAAEALLLGERARPEVVVLRPRGLIGRGERTLVPRLLAVHERIGIPLFRGGGNLVDLTAVENVASAARLALQAPGADGEVLNVTNGDPRPFKHLLDQLLDGMGIAPRYRHLPIRPVLAAAGALEAVAARLPGRPEPPLTRYTVASIAFSQTLDIGAARRVLGYEPLVSLDEGLASYA</sequence>
<evidence type="ECO:0000313" key="2">
    <source>
        <dbReference type="EMBL" id="GMA27788.1"/>
    </source>
</evidence>
<evidence type="ECO:0000259" key="1">
    <source>
        <dbReference type="Pfam" id="PF01370"/>
    </source>
</evidence>
<feature type="domain" description="NAD-dependent epimerase/dehydratase" evidence="1">
    <location>
        <begin position="5"/>
        <end position="221"/>
    </location>
</feature>
<dbReference type="AlphaFoldDB" id="A0AA37UES8"/>
<keyword evidence="3" id="KW-1185">Reference proteome</keyword>
<dbReference type="Proteomes" id="UP001157160">
    <property type="component" value="Unassembled WGS sequence"/>
</dbReference>
<dbReference type="Pfam" id="PF01370">
    <property type="entry name" value="Epimerase"/>
    <property type="match status" value="1"/>
</dbReference>
<proteinExistence type="predicted"/>
<reference evidence="2 3" key="1">
    <citation type="journal article" date="2014" name="Int. J. Syst. Evol. Microbiol.">
        <title>Complete genome sequence of Corynebacterium casei LMG S-19264T (=DSM 44701T), isolated from a smear-ripened cheese.</title>
        <authorList>
            <consortium name="US DOE Joint Genome Institute (JGI-PGF)"/>
            <person name="Walter F."/>
            <person name="Albersmeier A."/>
            <person name="Kalinowski J."/>
            <person name="Ruckert C."/>
        </authorList>
    </citation>
    <scope>NUCLEOTIDE SEQUENCE [LARGE SCALE GENOMIC DNA]</scope>
    <source>
        <strain evidence="2 3">NBRC 112289</strain>
    </source>
</reference>
<dbReference type="PANTHER" id="PTHR43245:SF51">
    <property type="entry name" value="SHORT CHAIN DEHYDROGENASE_REDUCTASE FAMILY 42E, MEMBER 2"/>
    <property type="match status" value="1"/>
</dbReference>
<organism evidence="2 3">
    <name type="scientific">Arenivirga flava</name>
    <dbReference type="NCBI Taxonomy" id="1930060"/>
    <lineage>
        <taxon>Bacteria</taxon>
        <taxon>Bacillati</taxon>
        <taxon>Actinomycetota</taxon>
        <taxon>Actinomycetes</taxon>
        <taxon>Micrococcales</taxon>
        <taxon>Microbacteriaceae</taxon>
        <taxon>Arenivirga</taxon>
    </lineage>
</organism>
<dbReference type="InterPro" id="IPR050177">
    <property type="entry name" value="Lipid_A_modif_metabolic_enz"/>
</dbReference>
<comment type="caution">
    <text evidence="2">The sequence shown here is derived from an EMBL/GenBank/DDBJ whole genome shotgun (WGS) entry which is preliminary data.</text>
</comment>
<dbReference type="SUPFAM" id="SSF51735">
    <property type="entry name" value="NAD(P)-binding Rossmann-fold domains"/>
    <property type="match status" value="1"/>
</dbReference>
<dbReference type="InterPro" id="IPR036291">
    <property type="entry name" value="NAD(P)-bd_dom_sf"/>
</dbReference>
<dbReference type="PANTHER" id="PTHR43245">
    <property type="entry name" value="BIFUNCTIONAL POLYMYXIN RESISTANCE PROTEIN ARNA"/>
    <property type="match status" value="1"/>
</dbReference>
<accession>A0AA37UES8</accession>
<dbReference type="RefSeq" id="WP_284230660.1">
    <property type="nucleotide sequence ID" value="NZ_BSUL01000001.1"/>
</dbReference>
<gene>
    <name evidence="2" type="primary">galE1</name>
    <name evidence="2" type="ORF">GCM10025874_10410</name>
</gene>
<name>A0AA37UES8_9MICO</name>
<evidence type="ECO:0000313" key="3">
    <source>
        <dbReference type="Proteomes" id="UP001157160"/>
    </source>
</evidence>
<dbReference type="EMBL" id="BSUL01000001">
    <property type="protein sequence ID" value="GMA27788.1"/>
    <property type="molecule type" value="Genomic_DNA"/>
</dbReference>